<dbReference type="Gene3D" id="3.40.50.1010">
    <property type="entry name" value="5'-nuclease"/>
    <property type="match status" value="1"/>
</dbReference>
<keyword evidence="10 16" id="KW-0496">Mitochondrion</keyword>
<dbReference type="SUPFAM" id="SSF47807">
    <property type="entry name" value="5' to 3' exonuclease, C-terminal subdomain"/>
    <property type="match status" value="1"/>
</dbReference>
<comment type="subunit">
    <text evidence="15">Interacts with PCNA1 and PCNA2. Three molecules of FEN1 bind to one PCNA trimer with each molecule binding to one PCNA monomer. PCNA stimulates the nuclease activity without altering cleavage specificity.</text>
</comment>
<dbReference type="PROSITE" id="PS00841">
    <property type="entry name" value="XPG_1"/>
    <property type="match status" value="1"/>
</dbReference>
<dbReference type="SMART" id="SM00475">
    <property type="entry name" value="53EXOc"/>
    <property type="match status" value="1"/>
</dbReference>
<evidence type="ECO:0000256" key="9">
    <source>
        <dbReference type="ARBA" id="ARBA00022842"/>
    </source>
</evidence>
<dbReference type="FunFam" id="3.40.50.1010:FF:000016">
    <property type="entry name" value="Flap endonuclease 1"/>
    <property type="match status" value="1"/>
</dbReference>
<gene>
    <name evidence="16" type="primary">Fen1</name>
    <name evidence="21" type="ORF">B4U80_10601</name>
</gene>
<evidence type="ECO:0000313" key="21">
    <source>
        <dbReference type="EMBL" id="RWS28862.1"/>
    </source>
</evidence>
<dbReference type="Pfam" id="PF00867">
    <property type="entry name" value="XPG_I"/>
    <property type="match status" value="1"/>
</dbReference>
<dbReference type="EC" id="3.1.-.-" evidence="16"/>
<comment type="subcellular location">
    <subcellularLocation>
        <location evidence="16">Nucleus</location>
        <location evidence="16">Nucleolus</location>
    </subcellularLocation>
    <subcellularLocation>
        <location evidence="16">Nucleus</location>
        <location evidence="16">Nucleoplasm</location>
    </subcellularLocation>
    <subcellularLocation>
        <location evidence="16">Mitochondrion</location>
    </subcellularLocation>
    <text evidence="16">Resides mostly in the nucleoli and relocalizes to the nucleoplasm upon DNA damage.</text>
</comment>
<dbReference type="InterPro" id="IPR002421">
    <property type="entry name" value="5-3_exonuclease"/>
</dbReference>
<feature type="domain" description="XPG-I" evidence="19">
    <location>
        <begin position="143"/>
        <end position="214"/>
    </location>
</feature>
<feature type="compositionally biased region" description="Basic and acidic residues" evidence="17">
    <location>
        <begin position="298"/>
        <end position="329"/>
    </location>
</feature>
<evidence type="ECO:0000256" key="7">
    <source>
        <dbReference type="ARBA" id="ARBA00022801"/>
    </source>
</evidence>
<dbReference type="FunFam" id="1.10.150.20:FF:000009">
    <property type="entry name" value="Flap endonuclease 1"/>
    <property type="match status" value="1"/>
</dbReference>
<dbReference type="InterPro" id="IPR006085">
    <property type="entry name" value="XPG_DNA_repair_N"/>
</dbReference>
<keyword evidence="11 16" id="KW-0234">DNA repair</keyword>
<feature type="region of interest" description="Disordered" evidence="17">
    <location>
        <begin position="298"/>
        <end position="357"/>
    </location>
</feature>
<keyword evidence="5 16" id="KW-0255">Endonuclease</keyword>
<evidence type="ECO:0000256" key="10">
    <source>
        <dbReference type="ARBA" id="ARBA00023128"/>
    </source>
</evidence>
<evidence type="ECO:0000256" key="15">
    <source>
        <dbReference type="ARBA" id="ARBA00063178"/>
    </source>
</evidence>
<dbReference type="PANTHER" id="PTHR11081:SF9">
    <property type="entry name" value="FLAP ENDONUCLEASE 1"/>
    <property type="match status" value="1"/>
</dbReference>
<dbReference type="InterPro" id="IPR008918">
    <property type="entry name" value="HhH2"/>
</dbReference>
<evidence type="ECO:0000256" key="1">
    <source>
        <dbReference type="ARBA" id="ARBA00022553"/>
    </source>
</evidence>
<dbReference type="Pfam" id="PF00752">
    <property type="entry name" value="XPG_N"/>
    <property type="match status" value="1"/>
</dbReference>
<evidence type="ECO:0000256" key="12">
    <source>
        <dbReference type="ARBA" id="ARBA00023242"/>
    </source>
</evidence>
<dbReference type="EMBL" id="NCKV01001177">
    <property type="protein sequence ID" value="RWS28862.1"/>
    <property type="molecule type" value="Genomic_DNA"/>
</dbReference>
<dbReference type="OrthoDB" id="1937206at2759"/>
<dbReference type="GO" id="GO:0005739">
    <property type="term" value="C:mitochondrion"/>
    <property type="evidence" value="ECO:0007669"/>
    <property type="project" value="UniProtKB-SubCell"/>
</dbReference>
<dbReference type="Gene3D" id="1.10.150.20">
    <property type="entry name" value="5' to 3' exonuclease, C-terminal subdomain"/>
    <property type="match status" value="1"/>
</dbReference>
<evidence type="ECO:0000256" key="8">
    <source>
        <dbReference type="ARBA" id="ARBA00022839"/>
    </source>
</evidence>
<accession>A0A443SN00</accession>
<keyword evidence="1 16" id="KW-0597">Phosphoprotein</keyword>
<dbReference type="VEuPathDB" id="VectorBase:LDEU003181"/>
<evidence type="ECO:0000256" key="17">
    <source>
        <dbReference type="SAM" id="MobiDB-lite"/>
    </source>
</evidence>
<dbReference type="SMART" id="SM00279">
    <property type="entry name" value="HhH2"/>
    <property type="match status" value="1"/>
</dbReference>
<evidence type="ECO:0000256" key="2">
    <source>
        <dbReference type="ARBA" id="ARBA00022705"/>
    </source>
</evidence>
<dbReference type="GO" id="GO:0008409">
    <property type="term" value="F:5'-3' exonuclease activity"/>
    <property type="evidence" value="ECO:0007669"/>
    <property type="project" value="UniProtKB-UniRule"/>
</dbReference>
<keyword evidence="7 16" id="KW-0378">Hydrolase</keyword>
<dbReference type="GO" id="GO:0006284">
    <property type="term" value="P:base-excision repair"/>
    <property type="evidence" value="ECO:0007669"/>
    <property type="project" value="UniProtKB-UniRule"/>
</dbReference>
<dbReference type="GO" id="GO:0003677">
    <property type="term" value="F:DNA binding"/>
    <property type="evidence" value="ECO:0007669"/>
    <property type="project" value="UniProtKB-UniRule"/>
</dbReference>
<keyword evidence="22" id="KW-1185">Reference proteome</keyword>
<evidence type="ECO:0000256" key="6">
    <source>
        <dbReference type="ARBA" id="ARBA00022763"/>
    </source>
</evidence>
<keyword evidence="3 16" id="KW-0540">Nuclease</keyword>
<evidence type="ECO:0000313" key="22">
    <source>
        <dbReference type="Proteomes" id="UP000288716"/>
    </source>
</evidence>
<reference evidence="21 22" key="1">
    <citation type="journal article" date="2018" name="Gigascience">
        <title>Genomes of trombidid mites reveal novel predicted allergens and laterally-transferred genes associated with secondary metabolism.</title>
        <authorList>
            <person name="Dong X."/>
            <person name="Chaisiri K."/>
            <person name="Xia D."/>
            <person name="Armstrong S.D."/>
            <person name="Fang Y."/>
            <person name="Donnelly M.J."/>
            <person name="Kadowaki T."/>
            <person name="McGarry J.W."/>
            <person name="Darby A.C."/>
            <person name="Makepeace B.L."/>
        </authorList>
    </citation>
    <scope>NUCLEOTIDE SEQUENCE [LARGE SCALE GENOMIC DNA]</scope>
    <source>
        <strain evidence="21">UoL-UT</strain>
    </source>
</reference>
<dbReference type="Proteomes" id="UP000288716">
    <property type="component" value="Unassembled WGS sequence"/>
</dbReference>
<dbReference type="InterPro" id="IPR023426">
    <property type="entry name" value="Flap_endonuc"/>
</dbReference>
<evidence type="ECO:0000259" key="20">
    <source>
        <dbReference type="SMART" id="SM00485"/>
    </source>
</evidence>
<dbReference type="STRING" id="299467.A0A443SN00"/>
<keyword evidence="4 16" id="KW-0479">Metal-binding</keyword>
<keyword evidence="12 16" id="KW-0539">Nucleus</keyword>
<evidence type="ECO:0000256" key="11">
    <source>
        <dbReference type="ARBA" id="ARBA00023204"/>
    </source>
</evidence>
<comment type="similarity">
    <text evidence="14 16">Belongs to the XPG/RAD2 endonuclease family. FEN1 subfamily.</text>
</comment>
<evidence type="ECO:0000256" key="13">
    <source>
        <dbReference type="ARBA" id="ARBA00029382"/>
    </source>
</evidence>
<evidence type="ECO:0000256" key="4">
    <source>
        <dbReference type="ARBA" id="ARBA00022723"/>
    </source>
</evidence>
<organism evidence="21 22">
    <name type="scientific">Leptotrombidium deliense</name>
    <dbReference type="NCBI Taxonomy" id="299467"/>
    <lineage>
        <taxon>Eukaryota</taxon>
        <taxon>Metazoa</taxon>
        <taxon>Ecdysozoa</taxon>
        <taxon>Arthropoda</taxon>
        <taxon>Chelicerata</taxon>
        <taxon>Arachnida</taxon>
        <taxon>Acari</taxon>
        <taxon>Acariformes</taxon>
        <taxon>Trombidiformes</taxon>
        <taxon>Prostigmata</taxon>
        <taxon>Anystina</taxon>
        <taxon>Parasitengona</taxon>
        <taxon>Trombiculoidea</taxon>
        <taxon>Trombiculidae</taxon>
        <taxon>Leptotrombidium</taxon>
    </lineage>
</organism>
<dbReference type="SMART" id="SM00485">
    <property type="entry name" value="XPGN"/>
    <property type="match status" value="1"/>
</dbReference>
<dbReference type="InterPro" id="IPR019974">
    <property type="entry name" value="XPG_CS"/>
</dbReference>
<name>A0A443SN00_9ACAR</name>
<keyword evidence="6 16" id="KW-0227">DNA damage</keyword>
<feature type="domain" description="XPG N-terminal" evidence="20">
    <location>
        <begin position="1"/>
        <end position="107"/>
    </location>
</feature>
<dbReference type="PANTHER" id="PTHR11081">
    <property type="entry name" value="FLAP ENDONUCLEASE FAMILY MEMBER"/>
    <property type="match status" value="1"/>
</dbReference>
<dbReference type="GO" id="GO:0005730">
    <property type="term" value="C:nucleolus"/>
    <property type="evidence" value="ECO:0007669"/>
    <property type="project" value="UniProtKB-SubCell"/>
</dbReference>
<dbReference type="HAMAP" id="MF_00614">
    <property type="entry name" value="Fen"/>
    <property type="match status" value="1"/>
</dbReference>
<comment type="caution">
    <text evidence="21">The sequence shown here is derived from an EMBL/GenBank/DDBJ whole genome shotgun (WGS) entry which is preliminary data.</text>
</comment>
<sequence>MGILGLSRLIGDVAPDSIKEIEISSYFGRRVAIDASMSIYQFLIAIRNNYEMMTNSDGETTSHLVGLFYRTCKLLEAGIKPVYVFDGKAPQLKGDELQKRKERREEASKKLEEAETAEDVNKFSKRLVRVTRQHNEDCKKLLQLMGLPIICSPGEAEAQCAQLCKEGLVYAVATEDMDGLTFGAERLIRNLSAGGSAEKCKEFTLAKVLNSLELTQSQFIDLCILMGCDYCESIKGIGGKKGLDLIRKFKSIEEILKNKYNINEFPDVEIIYEERKRNLENDGIEEVLEKDKVKIEDNENEDNVKNEEIEGKIDSETSEVKLEESKAEDTFEDENGDEKEDQSDDDEKTNKGKKKKKKLGSEVPANWLFRGARKLFVEPNVLKGEITENDLKIKEVDEAGLIEFLCTQHGFSEERVQSAIKRIKAAKGKSNQTRIDSFFSMKPTTNTTNKQNGGQKRNASSKPSNAKRGRRPK</sequence>
<dbReference type="GO" id="GO:0043137">
    <property type="term" value="P:DNA replication, removal of RNA primer"/>
    <property type="evidence" value="ECO:0007669"/>
    <property type="project" value="UniProtKB-UniRule"/>
</dbReference>
<dbReference type="InterPro" id="IPR029060">
    <property type="entry name" value="PIN-like_dom_sf"/>
</dbReference>
<dbReference type="InterPro" id="IPR006084">
    <property type="entry name" value="XPG/Rad2"/>
</dbReference>
<dbReference type="PRINTS" id="PR00853">
    <property type="entry name" value="XPGRADSUPER"/>
</dbReference>
<evidence type="ECO:0000256" key="16">
    <source>
        <dbReference type="HAMAP-Rule" id="MF_03140"/>
    </source>
</evidence>
<keyword evidence="8 16" id="KW-0269">Exonuclease</keyword>
<keyword evidence="2 16" id="KW-0235">DNA replication</keyword>
<comment type="cofactor">
    <cofactor evidence="16">
        <name>Mg(2+)</name>
        <dbReference type="ChEBI" id="CHEBI:18420"/>
    </cofactor>
    <text evidence="16">Binds 2 magnesium ions per subunit. They probably participate in the reaction catalyzed by the enzyme. May bind an additional third magnesium ion after substrate binding.</text>
</comment>
<dbReference type="InterPro" id="IPR036279">
    <property type="entry name" value="5-3_exonuclease_C_sf"/>
</dbReference>
<dbReference type="GO" id="GO:0005654">
    <property type="term" value="C:nucleoplasm"/>
    <property type="evidence" value="ECO:0007669"/>
    <property type="project" value="UniProtKB-SubCell"/>
</dbReference>
<evidence type="ECO:0000256" key="5">
    <source>
        <dbReference type="ARBA" id="ARBA00022759"/>
    </source>
</evidence>
<comment type="function">
    <text evidence="13 16">Structure-specific nuclease with 5'-flap endonuclease and 5'-3' exonuclease activities involved in DNA replication and repair. During DNA replication, cleaves the 5'-overhanging flap structure that is generated by displacement synthesis when DNA polymerase encounters the 5'-end of a downstream Okazaki fragment. It enters the flap from the 5'-end and then tracks to cleave the flap base, leaving a nick for ligation. Also involved in the long patch base excision repair (LP-BER) pathway, by cleaving within the apurinic/apyrimidinic (AP) site-terminated flap. Acts as a genome stabilization factor that prevents flaps from equilibrating into structures that lead to duplications and deletions. Also possesses 5'-3' exonuclease activity on nicked or gapped double-stranded DNA, and exhibits RNase H activity. Also involved in replication and repair of rDNA and in repairing mitochondrial DNA.</text>
</comment>
<evidence type="ECO:0000259" key="19">
    <source>
        <dbReference type="SMART" id="SM00484"/>
    </source>
</evidence>
<keyword evidence="9 16" id="KW-0460">Magnesium</keyword>
<dbReference type="GO" id="GO:0017108">
    <property type="term" value="F:5'-flap endonuclease activity"/>
    <property type="evidence" value="ECO:0007669"/>
    <property type="project" value="UniProtKB-UniRule"/>
</dbReference>
<proteinExistence type="inferred from homology"/>
<dbReference type="SMART" id="SM00484">
    <property type="entry name" value="XPGI"/>
    <property type="match status" value="1"/>
</dbReference>
<evidence type="ECO:0000256" key="3">
    <source>
        <dbReference type="ARBA" id="ARBA00022722"/>
    </source>
</evidence>
<dbReference type="GO" id="GO:0000287">
    <property type="term" value="F:magnesium ion binding"/>
    <property type="evidence" value="ECO:0007669"/>
    <property type="project" value="UniProtKB-UniRule"/>
</dbReference>
<feature type="domain" description="5'-3' exonuclease" evidence="18">
    <location>
        <begin position="29"/>
        <end position="305"/>
    </location>
</feature>
<feature type="compositionally biased region" description="Low complexity" evidence="17">
    <location>
        <begin position="444"/>
        <end position="456"/>
    </location>
</feature>
<dbReference type="AlphaFoldDB" id="A0A443SN00"/>
<evidence type="ECO:0000259" key="18">
    <source>
        <dbReference type="SMART" id="SM00475"/>
    </source>
</evidence>
<evidence type="ECO:0000256" key="14">
    <source>
        <dbReference type="ARBA" id="ARBA00034726"/>
    </source>
</evidence>
<dbReference type="InterPro" id="IPR006086">
    <property type="entry name" value="XPG-I_dom"/>
</dbReference>
<protein>
    <recommendedName>
        <fullName evidence="16">Flap endonuclease 1</fullName>
        <shortName evidence="16">FEN-1</shortName>
        <ecNumber evidence="16">3.1.-.-</ecNumber>
    </recommendedName>
    <alternativeName>
        <fullName evidence="16">Flap structure-specific endonuclease 1</fullName>
    </alternativeName>
</protein>
<dbReference type="CDD" id="cd09867">
    <property type="entry name" value="PIN_FEN1"/>
    <property type="match status" value="1"/>
</dbReference>
<dbReference type="SUPFAM" id="SSF88723">
    <property type="entry name" value="PIN domain-like"/>
    <property type="match status" value="1"/>
</dbReference>
<feature type="region of interest" description="Disordered" evidence="17">
    <location>
        <begin position="429"/>
        <end position="473"/>
    </location>
</feature>
<feature type="compositionally biased region" description="Acidic residues" evidence="17">
    <location>
        <begin position="330"/>
        <end position="347"/>
    </location>
</feature>